<protein>
    <recommendedName>
        <fullName evidence="5">YXWGXW repeat-containing protein</fullName>
    </recommendedName>
</protein>
<feature type="compositionally biased region" description="Low complexity" evidence="1">
    <location>
        <begin position="307"/>
        <end position="319"/>
    </location>
</feature>
<feature type="compositionally biased region" description="Polar residues" evidence="1">
    <location>
        <begin position="232"/>
        <end position="259"/>
    </location>
</feature>
<feature type="compositionally biased region" description="Low complexity" evidence="1">
    <location>
        <begin position="186"/>
        <end position="196"/>
    </location>
</feature>
<proteinExistence type="predicted"/>
<feature type="signal peptide" evidence="2">
    <location>
        <begin position="1"/>
        <end position="20"/>
    </location>
</feature>
<reference evidence="3 4" key="1">
    <citation type="submission" date="2018-06" db="EMBL/GenBank/DDBJ databases">
        <title>Genomic Encyclopedia of Archaeal and Bacterial Type Strains, Phase II (KMG-II): from individual species to whole genera.</title>
        <authorList>
            <person name="Goeker M."/>
        </authorList>
    </citation>
    <scope>NUCLEOTIDE SEQUENCE [LARGE SCALE GENOMIC DNA]</scope>
    <source>
        <strain evidence="3 4">DSM 23857</strain>
    </source>
</reference>
<dbReference type="Pfam" id="PF20245">
    <property type="entry name" value="DUF6600"/>
    <property type="match status" value="1"/>
</dbReference>
<evidence type="ECO:0000313" key="3">
    <source>
        <dbReference type="EMBL" id="RAJ08543.1"/>
    </source>
</evidence>
<name>A0A327QYP2_9BACT</name>
<dbReference type="InterPro" id="IPR046535">
    <property type="entry name" value="DUF6600"/>
</dbReference>
<accession>A0A327QYP2</accession>
<organism evidence="3 4">
    <name type="scientific">Chitinophaga skermanii</name>
    <dbReference type="NCBI Taxonomy" id="331697"/>
    <lineage>
        <taxon>Bacteria</taxon>
        <taxon>Pseudomonadati</taxon>
        <taxon>Bacteroidota</taxon>
        <taxon>Chitinophagia</taxon>
        <taxon>Chitinophagales</taxon>
        <taxon>Chitinophagaceae</taxon>
        <taxon>Chitinophaga</taxon>
    </lineage>
</organism>
<sequence length="401" mass="44527">MKRFFITLALLFSLQYVASAQYGGASITFQNFYDELSPYGDWVNSPEYGYVWAPNVGRGFQPYSTNGYWANTNYGWTWVSSYRWGWAPFHYGRWVYDEWRGWLWIPGYEWGPGWVTWGNYGNDYGWAPLGPNINISINFGWRPPSFWWTFVPGRYFGTGGWYNYRVNRPTYINNVTIINNIYNGNPNSRPGPSNGNQAPSRAPRGSNWFTGPNVSDIERQTGSRVRTLPVNDVNNPRQDRVNNNGINMYRPSVSQSTGNAPARPSRVQNIDRIRPATTLPNTDPSPTIDRTRPTVPSVPNNGNNSRPTPVTPGATAPARPSRPSETVNPSTPSRPSQPSTNPGARPSQPSSPAPSAPSRPTRPSVQPSRPAAPAPSARPAAPSRPSQPANNGSAPGRARRD</sequence>
<evidence type="ECO:0000256" key="1">
    <source>
        <dbReference type="SAM" id="MobiDB-lite"/>
    </source>
</evidence>
<keyword evidence="2" id="KW-0732">Signal</keyword>
<evidence type="ECO:0000313" key="4">
    <source>
        <dbReference type="Proteomes" id="UP000249547"/>
    </source>
</evidence>
<feature type="chain" id="PRO_5016348362" description="YXWGXW repeat-containing protein" evidence="2">
    <location>
        <begin position="21"/>
        <end position="401"/>
    </location>
</feature>
<dbReference type="EMBL" id="QLLL01000002">
    <property type="protein sequence ID" value="RAJ08543.1"/>
    <property type="molecule type" value="Genomic_DNA"/>
</dbReference>
<evidence type="ECO:0000256" key="2">
    <source>
        <dbReference type="SAM" id="SignalP"/>
    </source>
</evidence>
<evidence type="ECO:0008006" key="5">
    <source>
        <dbReference type="Google" id="ProtNLM"/>
    </source>
</evidence>
<gene>
    <name evidence="3" type="ORF">LX64_01196</name>
</gene>
<feature type="compositionally biased region" description="Low complexity" evidence="1">
    <location>
        <begin position="358"/>
        <end position="389"/>
    </location>
</feature>
<dbReference type="OrthoDB" id="5485224at2"/>
<keyword evidence="4" id="KW-1185">Reference proteome</keyword>
<feature type="region of interest" description="Disordered" evidence="1">
    <location>
        <begin position="186"/>
        <end position="401"/>
    </location>
</feature>
<feature type="compositionally biased region" description="Polar residues" evidence="1">
    <location>
        <begin position="297"/>
        <end position="306"/>
    </location>
</feature>
<dbReference type="RefSeq" id="WP_111596683.1">
    <property type="nucleotide sequence ID" value="NZ_QLLL01000002.1"/>
</dbReference>
<feature type="compositionally biased region" description="Low complexity" evidence="1">
    <location>
        <begin position="328"/>
        <end position="348"/>
    </location>
</feature>
<comment type="caution">
    <text evidence="3">The sequence shown here is derived from an EMBL/GenBank/DDBJ whole genome shotgun (WGS) entry which is preliminary data.</text>
</comment>
<dbReference type="Proteomes" id="UP000249547">
    <property type="component" value="Unassembled WGS sequence"/>
</dbReference>
<dbReference type="AlphaFoldDB" id="A0A327QYP2"/>